<reference evidence="1 2" key="1">
    <citation type="submission" date="2012-02" db="EMBL/GenBank/DDBJ databases">
        <authorList>
            <person name="Harkins D.M."/>
            <person name="Madupu R."/>
            <person name="Durkin A.S."/>
            <person name="Torralba M."/>
            <person name="Methe B."/>
            <person name="Sutton G.G."/>
            <person name="Nelson K.E."/>
        </authorList>
    </citation>
    <scope>NUCLEOTIDE SEQUENCE [LARGE SCALE GENOMIC DNA]</scope>
    <source>
        <strain evidence="1 2">SK575</strain>
    </source>
</reference>
<protein>
    <submittedName>
        <fullName evidence="1">Uncharacterized protein</fullName>
    </submittedName>
</protein>
<dbReference type="AlphaFoldDB" id="I0T040"/>
<comment type="caution">
    <text evidence="1">The sequence shown here is derived from an EMBL/GenBank/DDBJ whole genome shotgun (WGS) entry which is preliminary data.</text>
</comment>
<name>I0T040_STRMT</name>
<dbReference type="Proteomes" id="UP000005505">
    <property type="component" value="Unassembled WGS sequence"/>
</dbReference>
<accession>I0T040</accession>
<evidence type="ECO:0000313" key="1">
    <source>
        <dbReference type="EMBL" id="EID28993.1"/>
    </source>
</evidence>
<feature type="non-terminal residue" evidence="1">
    <location>
        <position position="51"/>
    </location>
</feature>
<sequence>METSVPVFGNCCLDLAVDSDGVSEDTVSIDADALVDSEAGVLALVDAEVEA</sequence>
<organism evidence="1 2">
    <name type="scientific">Streptococcus mitis SK575</name>
    <dbReference type="NCBI Taxonomy" id="1095736"/>
    <lineage>
        <taxon>Bacteria</taxon>
        <taxon>Bacillati</taxon>
        <taxon>Bacillota</taxon>
        <taxon>Bacilli</taxon>
        <taxon>Lactobacillales</taxon>
        <taxon>Streptococcaceae</taxon>
        <taxon>Streptococcus</taxon>
        <taxon>Streptococcus mitis group</taxon>
    </lineage>
</organism>
<evidence type="ECO:0000313" key="2">
    <source>
        <dbReference type="Proteomes" id="UP000005505"/>
    </source>
</evidence>
<proteinExistence type="predicted"/>
<gene>
    <name evidence="1" type="ORF">HMPREF1048_1575</name>
</gene>
<dbReference type="EMBL" id="AICU01000031">
    <property type="protein sequence ID" value="EID28993.1"/>
    <property type="molecule type" value="Genomic_DNA"/>
</dbReference>